<organism evidence="1 2">
    <name type="scientific">Cetobacterium ceti</name>
    <dbReference type="NCBI Taxonomy" id="180163"/>
    <lineage>
        <taxon>Bacteria</taxon>
        <taxon>Fusobacteriati</taxon>
        <taxon>Fusobacteriota</taxon>
        <taxon>Fusobacteriia</taxon>
        <taxon>Fusobacteriales</taxon>
        <taxon>Fusobacteriaceae</taxon>
        <taxon>Cetobacterium</taxon>
    </lineage>
</organism>
<proteinExistence type="predicted"/>
<keyword evidence="2" id="KW-1185">Reference proteome</keyword>
<dbReference type="AlphaFoldDB" id="A0A1T4KXL3"/>
<sequence length="165" mass="19842">MKKLTILLFIIFSINIFSEMPKEYLREIKSEGARLYSNINERKDYINWQIDSYDSMKKKLQESGISKYNQRIVLDRLFKMYRYNFIKQNGVIESEIEKFLIIESKDKVTKKIEKEAKVKIEKLKIKDNLKENIIDKAKMKYPTSYEKQKIYIEGFLDGIKEKTTK</sequence>
<dbReference type="STRING" id="180163.SAMN02745174_00647"/>
<name>A0A1T4KXL3_9FUSO</name>
<accession>A0A1T4KXL3</accession>
<dbReference type="EMBL" id="FUWX01000005">
    <property type="protein sequence ID" value="SJZ47156.1"/>
    <property type="molecule type" value="Genomic_DNA"/>
</dbReference>
<evidence type="ECO:0000313" key="2">
    <source>
        <dbReference type="Proteomes" id="UP000191153"/>
    </source>
</evidence>
<protein>
    <submittedName>
        <fullName evidence="1">Uncharacterized protein</fullName>
    </submittedName>
</protein>
<gene>
    <name evidence="1" type="ORF">SAMN02745174_00647</name>
</gene>
<reference evidence="1 2" key="1">
    <citation type="submission" date="2017-02" db="EMBL/GenBank/DDBJ databases">
        <authorList>
            <person name="Peterson S.W."/>
        </authorList>
    </citation>
    <scope>NUCLEOTIDE SEQUENCE [LARGE SCALE GENOMIC DNA]</scope>
    <source>
        <strain evidence="1 2">ATCC 700028</strain>
    </source>
</reference>
<dbReference type="OrthoDB" id="87959at2"/>
<dbReference type="Proteomes" id="UP000191153">
    <property type="component" value="Unassembled WGS sequence"/>
</dbReference>
<dbReference type="RefSeq" id="WP_078693180.1">
    <property type="nucleotide sequence ID" value="NZ_FUWX01000005.1"/>
</dbReference>
<evidence type="ECO:0000313" key="1">
    <source>
        <dbReference type="EMBL" id="SJZ47156.1"/>
    </source>
</evidence>